<dbReference type="CDD" id="cd20528">
    <property type="entry name" value="CYCLIN_CCNJ-like_rpt1"/>
    <property type="match status" value="1"/>
</dbReference>
<comment type="similarity">
    <text evidence="4">Belongs to the cyclin family.</text>
</comment>
<keyword evidence="2 4" id="KW-0195">Cyclin</keyword>
<evidence type="ECO:0000256" key="5">
    <source>
        <dbReference type="SAM" id="MobiDB-lite"/>
    </source>
</evidence>
<evidence type="ECO:0000313" key="8">
    <source>
        <dbReference type="EMBL" id="KAI6655144.1"/>
    </source>
</evidence>
<dbReference type="InterPro" id="IPR036915">
    <property type="entry name" value="Cyclin-like_sf"/>
</dbReference>
<dbReference type="Gene3D" id="1.10.472.10">
    <property type="entry name" value="Cyclin-like"/>
    <property type="match status" value="2"/>
</dbReference>
<evidence type="ECO:0000259" key="7">
    <source>
        <dbReference type="SMART" id="SM01332"/>
    </source>
</evidence>
<dbReference type="CDD" id="cd20529">
    <property type="entry name" value="CYCLIN_CCNJ-like_rpt2"/>
    <property type="match status" value="1"/>
</dbReference>
<dbReference type="InterPro" id="IPR013763">
    <property type="entry name" value="Cyclin-like_dom"/>
</dbReference>
<dbReference type="SMART" id="SM00385">
    <property type="entry name" value="CYCLIN"/>
    <property type="match status" value="2"/>
</dbReference>
<feature type="compositionally biased region" description="Polar residues" evidence="5">
    <location>
        <begin position="340"/>
        <end position="350"/>
    </location>
</feature>
<dbReference type="PANTHER" id="PTHR10177">
    <property type="entry name" value="CYCLINS"/>
    <property type="match status" value="1"/>
</dbReference>
<dbReference type="SUPFAM" id="SSF47954">
    <property type="entry name" value="Cyclin-like"/>
    <property type="match status" value="2"/>
</dbReference>
<keyword evidence="3" id="KW-0131">Cell cycle</keyword>
<dbReference type="SMART" id="SM01332">
    <property type="entry name" value="Cyclin_C"/>
    <property type="match status" value="1"/>
</dbReference>
<dbReference type="Pfam" id="PF02984">
    <property type="entry name" value="Cyclin_C"/>
    <property type="match status" value="1"/>
</dbReference>
<dbReference type="GO" id="GO:0019887">
    <property type="term" value="F:protein kinase regulator activity"/>
    <property type="evidence" value="ECO:0007669"/>
    <property type="project" value="UniProtKB-ARBA"/>
</dbReference>
<dbReference type="InterPro" id="IPR004367">
    <property type="entry name" value="Cyclin_C-dom"/>
</dbReference>
<feature type="domain" description="Cyclin-like" evidence="6">
    <location>
        <begin position="128"/>
        <end position="214"/>
    </location>
</feature>
<comment type="caution">
    <text evidence="8">The sequence shown here is derived from an EMBL/GenBank/DDBJ whole genome shotgun (WGS) entry which is preliminary data.</text>
</comment>
<evidence type="ECO:0000256" key="4">
    <source>
        <dbReference type="RuleBase" id="RU000383"/>
    </source>
</evidence>
<keyword evidence="9" id="KW-1185">Reference proteome</keyword>
<sequence>MDYLNVMRPNLRKIIWLELTRAIERDLYMRKVMQIQSSPGNLPSFKSLSCPQEELDPSGSVDKPKGRVESPASSIKGGDDTLKSQDGQGWWVHIYAEHIYSTLQKHQELRIPYGRNSPQLEYRRYLVDFMGLLCEKLHINIGTQHLAVYLMDHFMDNHSIADTQLHLTCLVSLQIAAKSEELDRLIPTIDTLSSFVQYAYGVEEFKRMELTVLKFYKWNLNIPTAAHFINYYLHNALDVSDIYRGKQLEDQFENAEKAFERYTKYFLEISLQEVIFLEHTPATVSACCVLASRKCMNIQPLWPRRLEIKTGKSVKGLAKCGNLMLNQHDRDEQAEKTDEIQTTSEGSLPSNLYELPTQYLQTV</sequence>
<keyword evidence="1" id="KW-0132">Cell division</keyword>
<name>A0AAV7K3H8_9METZ</name>
<accession>A0AAV7K3H8</accession>
<dbReference type="Proteomes" id="UP001165289">
    <property type="component" value="Unassembled WGS sequence"/>
</dbReference>
<protein>
    <submittedName>
        <fullName evidence="8">Cyclin-J-like</fullName>
    </submittedName>
</protein>
<dbReference type="FunFam" id="1.10.472.10:FF:000010">
    <property type="entry name" value="G1/S-specific cyclin Cln1"/>
    <property type="match status" value="1"/>
</dbReference>
<dbReference type="InterPro" id="IPR039361">
    <property type="entry name" value="Cyclin"/>
</dbReference>
<feature type="region of interest" description="Disordered" evidence="5">
    <location>
        <begin position="329"/>
        <end position="351"/>
    </location>
</feature>
<feature type="region of interest" description="Disordered" evidence="5">
    <location>
        <begin position="43"/>
        <end position="83"/>
    </location>
</feature>
<evidence type="ECO:0000313" key="9">
    <source>
        <dbReference type="Proteomes" id="UP001165289"/>
    </source>
</evidence>
<organism evidence="8 9">
    <name type="scientific">Oopsacas minuta</name>
    <dbReference type="NCBI Taxonomy" id="111878"/>
    <lineage>
        <taxon>Eukaryota</taxon>
        <taxon>Metazoa</taxon>
        <taxon>Porifera</taxon>
        <taxon>Hexactinellida</taxon>
        <taxon>Hexasterophora</taxon>
        <taxon>Lyssacinosida</taxon>
        <taxon>Leucopsacidae</taxon>
        <taxon>Oopsacas</taxon>
    </lineage>
</organism>
<reference evidence="8 9" key="1">
    <citation type="journal article" date="2023" name="BMC Biol.">
        <title>The compact genome of the sponge Oopsacas minuta (Hexactinellida) is lacking key metazoan core genes.</title>
        <authorList>
            <person name="Santini S."/>
            <person name="Schenkelaars Q."/>
            <person name="Jourda C."/>
            <person name="Duchesne M."/>
            <person name="Belahbib H."/>
            <person name="Rocher C."/>
            <person name="Selva M."/>
            <person name="Riesgo A."/>
            <person name="Vervoort M."/>
            <person name="Leys S.P."/>
            <person name="Kodjabachian L."/>
            <person name="Le Bivic A."/>
            <person name="Borchiellini C."/>
            <person name="Claverie J.M."/>
            <person name="Renard E."/>
        </authorList>
    </citation>
    <scope>NUCLEOTIDE SEQUENCE [LARGE SCALE GENOMIC DNA]</scope>
    <source>
        <strain evidence="8">SPO-2</strain>
    </source>
</reference>
<evidence type="ECO:0000256" key="3">
    <source>
        <dbReference type="ARBA" id="ARBA00023306"/>
    </source>
</evidence>
<dbReference type="GO" id="GO:0051726">
    <property type="term" value="P:regulation of cell cycle"/>
    <property type="evidence" value="ECO:0007669"/>
    <property type="project" value="UniProtKB-ARBA"/>
</dbReference>
<feature type="compositionally biased region" description="Basic and acidic residues" evidence="5">
    <location>
        <begin position="329"/>
        <end position="339"/>
    </location>
</feature>
<evidence type="ECO:0000256" key="2">
    <source>
        <dbReference type="ARBA" id="ARBA00023127"/>
    </source>
</evidence>
<dbReference type="GO" id="GO:0051301">
    <property type="term" value="P:cell division"/>
    <property type="evidence" value="ECO:0007669"/>
    <property type="project" value="UniProtKB-KW"/>
</dbReference>
<dbReference type="InterPro" id="IPR006671">
    <property type="entry name" value="Cyclin_N"/>
</dbReference>
<evidence type="ECO:0000256" key="1">
    <source>
        <dbReference type="ARBA" id="ARBA00022618"/>
    </source>
</evidence>
<dbReference type="EMBL" id="JAKMXF010000210">
    <property type="protein sequence ID" value="KAI6655144.1"/>
    <property type="molecule type" value="Genomic_DNA"/>
</dbReference>
<feature type="domain" description="Cyclin C-terminal" evidence="7">
    <location>
        <begin position="223"/>
        <end position="356"/>
    </location>
</feature>
<gene>
    <name evidence="8" type="ORF">LOD99_2433</name>
</gene>
<feature type="domain" description="Cyclin-like" evidence="6">
    <location>
        <begin position="231"/>
        <end position="326"/>
    </location>
</feature>
<evidence type="ECO:0000259" key="6">
    <source>
        <dbReference type="SMART" id="SM00385"/>
    </source>
</evidence>
<dbReference type="Pfam" id="PF00134">
    <property type="entry name" value="Cyclin_N"/>
    <property type="match status" value="1"/>
</dbReference>
<dbReference type="AlphaFoldDB" id="A0AAV7K3H8"/>
<proteinExistence type="inferred from homology"/>